<reference evidence="5 6" key="1">
    <citation type="submission" date="2017-05" db="EMBL/GenBank/DDBJ databases">
        <title>Genome sequence for an aflatoxigenic pathogen of Argentinian peanut, Aspergillus arachidicola.</title>
        <authorList>
            <person name="Moore G."/>
            <person name="Beltz S.B."/>
            <person name="Mack B.M."/>
        </authorList>
    </citation>
    <scope>NUCLEOTIDE SEQUENCE [LARGE SCALE GENOMIC DNA]</scope>
    <source>
        <strain evidence="5 6">CBS 117610</strain>
    </source>
</reference>
<dbReference type="Pfam" id="PF13472">
    <property type="entry name" value="Lipase_GDSL_2"/>
    <property type="match status" value="1"/>
</dbReference>
<dbReference type="SUPFAM" id="SSF52266">
    <property type="entry name" value="SGNH hydrolase"/>
    <property type="match status" value="1"/>
</dbReference>
<sequence>MGVRLGMSRMLHLLIIGLTLLALTLAIPSGHHGHHGHHHTHQHRPSDLGPRLGSRDGKPFPLRIMPLGASITTGLKSSDKNGYRIWLREQLRHAGWEVNMVGSLKSGTMKDNDNEGWSGWIIDQVAKEAEKTIPKAPNLILINAGTNDAVRPVDVDRAGERMNVLLTRLYEGIPGTTIILSTLLSNGDPNAQANVLKINEQYRNIAAARRKNGDKIVLAEMSDFIKVSELVDGTHPTDFGYKKMASVWWAAIQEAESAKFLSKPKDIGESDWADTTCEKKFGSGNDGGKIQTQRGSGWDDGDYKHNSQSMGRIMQIGSSDSKDDTYAGINYAQLVNLGGAHREGALDELVWTEDGVGTWMYLNNNNGNFGKRVAIDVKDNCLARGVRWGDLNNDGLDDFICISREGAMYASINQGGNPPQFKYIGLVREAPGGGLAQANVRLGDIDGDGRIDYCLVKGNGDIQCWRNGGQKDAPTKEFNGYWQDLGTVFTGKGMGDIAGVRLVDINGDFRADWLWLDDEGKVTTYINQRGTGKDSLAPDWRRIGVTHAGMGVKDARDRIKFGQVYAHGGADYVYVESLKNGKSYNHHTAVWKNIGKGGTTLKGDGDFYCDWRGTGADDYIWISPTGRALLYGNVHKPPTWVPEGPQIFDLGRDRKGIHLADFNGDGKCDVWAVNRETGAAEVWINHWNEDTSSGFLDYRGFVTGDVKCTEGWGVGYRDIGVRMADLDGDGRADYLCMEPNGRTVGWLNKGENKFEYKNQVKRTHGYDRANHVWADVDGDGLVDFLWVDKFNGNTKVWINKGAIPTAGSSYKWELLDGPRYQGSDRGANLYFPNLGGLGRADMHNVIPRSNIAYTWFNTCPGSDSTAVDDVDPSIDPDLPPYTAPGQPTPTGIPPVSPTATGVPIGEAPDGYYEHWPLGDKDRMESVCNHLDELDKALWNKNDMGNWLSTTGLTSAGWYQKLSLNPDLNLDPENPFEWPGGLANALAKYNGSREEVPAPYSWECVNVRATCDVKHLEDVDPCKQGRMYRVQALTAVHNLALYLKVMYSMMAEIWTDAGFQNSGLVLRYSHKGDDSTEFGEDAGMTIGAGFASIMGAFFLTPMAGVAAGAMTIGAGAVAALGGLTTADLKFNTYADLGTKSADMHNAMTKSLDTFYNSLFFKKPPTDPHWVTSPTALPRILNTGNFASHKSVVAPTDEETRRDSMVPEKDGLVKYVVAPLINMLWEKDRYFIVKIDNNSIRSYDGRKYHPCDKNGDMSENKDTTDMKWCNPDDTAFFFYHLGDNDHVPKGMDKLPDDYGFNGYDVARSSYLVQRTTNEWQSKVNTDSYFSWVPQTSGTDIPAWQMMRWNLPVCDLAEYGVEEDCGSGLLWDVCMYEVISEVCGRRDGWPKDYDFPGGISGHPMPHKEEGTPYSKASSAAEVVQSLMG</sequence>
<dbReference type="Pfam" id="PF13517">
    <property type="entry name" value="FG-GAP_3"/>
    <property type="match status" value="2"/>
</dbReference>
<dbReference type="InterPro" id="IPR051532">
    <property type="entry name" value="Ester_Hydrolysis_Enzymes"/>
</dbReference>
<dbReference type="InterPro" id="IPR028994">
    <property type="entry name" value="Integrin_alpha_N"/>
</dbReference>
<evidence type="ECO:0000256" key="3">
    <source>
        <dbReference type="SAM" id="SignalP"/>
    </source>
</evidence>
<organism evidence="5 6">
    <name type="scientific">Aspergillus arachidicola</name>
    <dbReference type="NCBI Taxonomy" id="656916"/>
    <lineage>
        <taxon>Eukaryota</taxon>
        <taxon>Fungi</taxon>
        <taxon>Dikarya</taxon>
        <taxon>Ascomycota</taxon>
        <taxon>Pezizomycotina</taxon>
        <taxon>Eurotiomycetes</taxon>
        <taxon>Eurotiomycetidae</taxon>
        <taxon>Eurotiales</taxon>
        <taxon>Aspergillaceae</taxon>
        <taxon>Aspergillus</taxon>
        <taxon>Aspergillus subgen. Circumdati</taxon>
    </lineage>
</organism>
<dbReference type="PANTHER" id="PTHR30383:SF31">
    <property type="entry name" value="SGNH HYDROLASE-TYPE ESTERASE DOMAIN-CONTAINING PROTEIN-RELATED"/>
    <property type="match status" value="1"/>
</dbReference>
<proteinExistence type="predicted"/>
<name>A0A2G7FTP6_9EURO</name>
<feature type="domain" description="SGNH hydrolase-type esterase" evidence="4">
    <location>
        <begin position="67"/>
        <end position="242"/>
    </location>
</feature>
<dbReference type="Gene3D" id="3.40.50.1110">
    <property type="entry name" value="SGNH hydrolase"/>
    <property type="match status" value="1"/>
</dbReference>
<comment type="caution">
    <text evidence="5">The sequence shown here is derived from an EMBL/GenBank/DDBJ whole genome shotgun (WGS) entry which is preliminary data.</text>
</comment>
<feature type="region of interest" description="Disordered" evidence="2">
    <location>
        <begin position="31"/>
        <end position="55"/>
    </location>
</feature>
<evidence type="ECO:0000256" key="1">
    <source>
        <dbReference type="ARBA" id="ARBA00022729"/>
    </source>
</evidence>
<dbReference type="EMBL" id="NEXV01000422">
    <property type="protein sequence ID" value="PIG83923.1"/>
    <property type="molecule type" value="Genomic_DNA"/>
</dbReference>
<keyword evidence="6" id="KW-1185">Reference proteome</keyword>
<accession>A0A2G7FTP6</accession>
<dbReference type="STRING" id="656916.A0A2G7FTP6"/>
<dbReference type="InterPro" id="IPR013830">
    <property type="entry name" value="SGNH_hydro"/>
</dbReference>
<evidence type="ECO:0000256" key="2">
    <source>
        <dbReference type="SAM" id="MobiDB-lite"/>
    </source>
</evidence>
<dbReference type="InterPro" id="IPR013517">
    <property type="entry name" value="FG-GAP"/>
</dbReference>
<feature type="chain" id="PRO_5013661032" description="SGNH hydrolase-type esterase domain-containing protein" evidence="3">
    <location>
        <begin position="27"/>
        <end position="1425"/>
    </location>
</feature>
<feature type="signal peptide" evidence="3">
    <location>
        <begin position="1"/>
        <end position="26"/>
    </location>
</feature>
<dbReference type="CDD" id="cd01833">
    <property type="entry name" value="XynB_like"/>
    <property type="match status" value="1"/>
</dbReference>
<evidence type="ECO:0000259" key="4">
    <source>
        <dbReference type="Pfam" id="PF13472"/>
    </source>
</evidence>
<dbReference type="PANTHER" id="PTHR30383">
    <property type="entry name" value="THIOESTERASE 1/PROTEASE 1/LYSOPHOSPHOLIPASE L1"/>
    <property type="match status" value="1"/>
</dbReference>
<dbReference type="GO" id="GO:0004622">
    <property type="term" value="F:phosphatidylcholine lysophospholipase activity"/>
    <property type="evidence" value="ECO:0007669"/>
    <property type="project" value="TreeGrafter"/>
</dbReference>
<keyword evidence="1 3" id="KW-0732">Signal</keyword>
<protein>
    <recommendedName>
        <fullName evidence="4">SGNH hydrolase-type esterase domain-containing protein</fullName>
    </recommendedName>
</protein>
<dbReference type="InterPro" id="IPR036514">
    <property type="entry name" value="SGNH_hydro_sf"/>
</dbReference>
<dbReference type="SUPFAM" id="SSF69318">
    <property type="entry name" value="Integrin alpha N-terminal domain"/>
    <property type="match status" value="2"/>
</dbReference>
<evidence type="ECO:0000313" key="5">
    <source>
        <dbReference type="EMBL" id="PIG83923.1"/>
    </source>
</evidence>
<gene>
    <name evidence="5" type="ORF">AARAC_001863</name>
</gene>
<feature type="compositionally biased region" description="Basic residues" evidence="2">
    <location>
        <begin position="31"/>
        <end position="43"/>
    </location>
</feature>
<dbReference type="Proteomes" id="UP000231358">
    <property type="component" value="Unassembled WGS sequence"/>
</dbReference>
<evidence type="ECO:0000313" key="6">
    <source>
        <dbReference type="Proteomes" id="UP000231358"/>
    </source>
</evidence>